<dbReference type="EMBL" id="JARTMM010000033">
    <property type="protein sequence ID" value="MDK4882085.1"/>
    <property type="molecule type" value="Genomic_DNA"/>
</dbReference>
<reference evidence="1" key="2">
    <citation type="submission" date="2015-12" db="EMBL/GenBank/DDBJ databases">
        <authorList>
            <person name="Singh M.K."/>
            <person name="Fernando D.M."/>
            <person name="Kumar A."/>
        </authorList>
    </citation>
    <scope>NUCLEOTIDE SEQUENCE</scope>
    <source>
        <strain evidence="1">ATCC 17978-VU</strain>
    </source>
</reference>
<sequence>MGNLPKFYQVGTCHYNLDQIVKIESSIDLSSVLVNFSDGSEVEFPFDSEDEYNQFIHLIRSINFSSDLNF</sequence>
<accession>A0A0H4UC31</accession>
<reference evidence="1 5" key="1">
    <citation type="journal article" date="2014" name="Antimicrob. Agents Chemother.">
        <title>Triclosan can select for an AdeIJK-overexpressing mutant of Acinetobacter baumannii ATCC 17978 that displays reduced susceptibility to multiple antibiotics.</title>
        <authorList>
            <person name="Fernando D.M."/>
            <person name="Xu W."/>
            <person name="Loewen P.C."/>
            <person name="Zhanel G.G."/>
            <person name="Kumar A."/>
        </authorList>
    </citation>
    <scope>NUCLEOTIDE SEQUENCE [LARGE SCALE GENOMIC DNA]</scope>
    <source>
        <strain evidence="5">ATCC 17978</strain>
        <strain evidence="1">ATCC 17978-VU</strain>
    </source>
</reference>
<dbReference type="EMBL" id="JARTMM020000001">
    <property type="protein sequence ID" value="MEC5496641.1"/>
    <property type="molecule type" value="Genomic_DNA"/>
</dbReference>
<reference evidence="1" key="4">
    <citation type="submission" date="2016-12" db="EMBL/GenBank/DDBJ databases">
        <authorList>
            <person name="Singh M."/>
            <person name="Fernando D."/>
            <person name="Kumar A."/>
        </authorList>
    </citation>
    <scope>NUCLEOTIDE SEQUENCE</scope>
    <source>
        <strain evidence="1">ATCC 17978-VU</strain>
    </source>
</reference>
<reference evidence="4 7" key="5">
    <citation type="journal article" date="2023" name="Nat. Commun.">
        <title>Genomic dissection of endemic carbapenem resistance reveals metallo-beta-lactamase dissemination through clonal, plasmid and integron transfer.</title>
        <authorList>
            <person name="Macesic N."/>
            <person name="Hawkey J."/>
            <person name="Vezina B."/>
            <person name="Wisniewski J.A."/>
            <person name="Cottingham H."/>
            <person name="Blakeway L.V."/>
            <person name="Harshegyi T."/>
            <person name="Pragastis K."/>
            <person name="Badoordeen G.Z."/>
            <person name="Dennison A."/>
            <person name="Spelman D.W."/>
            <person name="Jenney A.W.J."/>
            <person name="Peleg A.Y."/>
        </authorList>
    </citation>
    <scope>NUCLEOTIDE SEQUENCE [LARGE SCALE GENOMIC DNA]</scope>
    <source>
        <strain evidence="4 7">CPO519</strain>
    </source>
</reference>
<evidence type="ECO:0000313" key="7">
    <source>
        <dbReference type="Proteomes" id="UP001174156"/>
    </source>
</evidence>
<evidence type="ECO:0000313" key="2">
    <source>
        <dbReference type="EMBL" id="KZA19359.1"/>
    </source>
</evidence>
<dbReference type="Proteomes" id="UP000076296">
    <property type="component" value="Unassembled WGS sequence"/>
</dbReference>
<proteinExistence type="predicted"/>
<dbReference type="Proteomes" id="UP001174156">
    <property type="component" value="Unassembled WGS sequence"/>
</dbReference>
<evidence type="ECO:0000313" key="6">
    <source>
        <dbReference type="Proteomes" id="UP000076296"/>
    </source>
</evidence>
<reference evidence="2 6" key="3">
    <citation type="submission" date="2016-01" db="EMBL/GenBank/DDBJ databases">
        <title>Draft sequences of Acinetobacter baumannii isolates from wounded military personnel.</title>
        <authorList>
            <person name="Arivett B.A."/>
            <person name="Fiester S.E."/>
            <person name="Ream D.C."/>
            <person name="Actis L.A."/>
        </authorList>
    </citation>
    <scope>NUCLEOTIDE SEQUENCE [LARGE SCALE GENOMIC DNA]</scope>
    <source>
        <strain evidence="2 6">AB2828</strain>
    </source>
</reference>
<dbReference type="AlphaFoldDB" id="A0A0H4UC31"/>
<evidence type="ECO:0000313" key="5">
    <source>
        <dbReference type="Proteomes" id="UP000072389"/>
    </source>
</evidence>
<dbReference type="EMBL" id="CP018664">
    <property type="protein sequence ID" value="APP31689.1"/>
    <property type="molecule type" value="Genomic_DNA"/>
</dbReference>
<protein>
    <recommendedName>
        <fullName evidence="8">KTSC domain-containing protein</fullName>
    </recommendedName>
</protein>
<organism evidence="3">
    <name type="scientific">Acinetobacter baumannii</name>
    <dbReference type="NCBI Taxonomy" id="470"/>
    <lineage>
        <taxon>Bacteria</taxon>
        <taxon>Pseudomonadati</taxon>
        <taxon>Pseudomonadota</taxon>
        <taxon>Gammaproteobacteria</taxon>
        <taxon>Moraxellales</taxon>
        <taxon>Moraxellaceae</taxon>
        <taxon>Acinetobacter</taxon>
        <taxon>Acinetobacter calcoaceticus/baumannii complex</taxon>
    </lineage>
</organism>
<evidence type="ECO:0000313" key="3">
    <source>
        <dbReference type="EMBL" id="MDK4882085.1"/>
    </source>
</evidence>
<evidence type="ECO:0000313" key="1">
    <source>
        <dbReference type="EMBL" id="APP31689.1"/>
    </source>
</evidence>
<evidence type="ECO:0000313" key="4">
    <source>
        <dbReference type="EMBL" id="MEC5496641.1"/>
    </source>
</evidence>
<dbReference type="Proteomes" id="UP000072389">
    <property type="component" value="Chromosome"/>
</dbReference>
<gene>
    <name evidence="1" type="ORF">AUO97_13080</name>
    <name evidence="2" type="ORF">LV35_01537</name>
    <name evidence="4" type="ORF">P9867_009080</name>
    <name evidence="3" type="ORF">P9867_10340</name>
</gene>
<name>A0A0H4UC31_ACIBA</name>
<reference evidence="4" key="7">
    <citation type="submission" date="2024-01" db="EMBL/GenBank/DDBJ databases">
        <authorList>
            <person name="Macesic N."/>
        </authorList>
    </citation>
    <scope>NUCLEOTIDE SEQUENCE</scope>
    <source>
        <strain evidence="4">CPO519</strain>
    </source>
</reference>
<dbReference type="RefSeq" id="WP_000527469.1">
    <property type="nucleotide sequence ID" value="NZ_CAUZGM010000002.1"/>
</dbReference>
<evidence type="ECO:0008006" key="8">
    <source>
        <dbReference type="Google" id="ProtNLM"/>
    </source>
</evidence>
<dbReference type="EMBL" id="LRDT01000016">
    <property type="protein sequence ID" value="KZA19359.1"/>
    <property type="molecule type" value="Genomic_DNA"/>
</dbReference>
<reference evidence="3" key="6">
    <citation type="submission" date="2023-01" db="EMBL/GenBank/DDBJ databases">
        <title>Genomic dissection of endemic carbapenem resistance: metallo-beta-lactamase gene dissemination through clonal, plasmid and integron transfer pathways.</title>
        <authorList>
            <person name="Macesic N."/>
        </authorList>
    </citation>
    <scope>NUCLEOTIDE SEQUENCE</scope>
    <source>
        <strain evidence="3">CPO519</strain>
    </source>
</reference>